<organism evidence="1 2">
    <name type="scientific">Nocardioides eburneus</name>
    <dbReference type="NCBI Taxonomy" id="3231482"/>
    <lineage>
        <taxon>Bacteria</taxon>
        <taxon>Bacillati</taxon>
        <taxon>Actinomycetota</taxon>
        <taxon>Actinomycetes</taxon>
        <taxon>Propionibacteriales</taxon>
        <taxon>Nocardioidaceae</taxon>
        <taxon>Nocardioides</taxon>
    </lineage>
</organism>
<gene>
    <name evidence="1" type="ORF">AB3X52_09665</name>
</gene>
<accession>A0ABV3SY64</accession>
<dbReference type="EMBL" id="JBFPJR010000014">
    <property type="protein sequence ID" value="MEX0427887.1"/>
    <property type="molecule type" value="Genomic_DNA"/>
</dbReference>
<sequence>MGKSKIQNEREVLRWFEEGRTYEWMVRTYRQKYNIETTISMWGNFRRRRGLDRRITWDDELIPWKIKPEHNHDYPILMLRKEARRRAGFPLPDGVDGEVDAWLRGMQRDGTVLHYDPTAKKGWCYVPRRSGVDTDIIRKPTRPTGKRKST</sequence>
<evidence type="ECO:0000313" key="1">
    <source>
        <dbReference type="EMBL" id="MEX0427887.1"/>
    </source>
</evidence>
<name>A0ABV3SY64_9ACTN</name>
<comment type="caution">
    <text evidence="1">The sequence shown here is derived from an EMBL/GenBank/DDBJ whole genome shotgun (WGS) entry which is preliminary data.</text>
</comment>
<dbReference type="RefSeq" id="WP_367993694.1">
    <property type="nucleotide sequence ID" value="NZ_JBFPJR010000014.1"/>
</dbReference>
<protein>
    <recommendedName>
        <fullName evidence="3">Immunity repressor</fullName>
    </recommendedName>
</protein>
<evidence type="ECO:0000313" key="2">
    <source>
        <dbReference type="Proteomes" id="UP001556631"/>
    </source>
</evidence>
<reference evidence="1 2" key="1">
    <citation type="submission" date="2024-07" db="EMBL/GenBank/DDBJ databases">
        <authorList>
            <person name="Lee S."/>
            <person name="Kang M."/>
        </authorList>
    </citation>
    <scope>NUCLEOTIDE SEQUENCE [LARGE SCALE GENOMIC DNA]</scope>
    <source>
        <strain evidence="1 2">DS6</strain>
    </source>
</reference>
<dbReference type="Proteomes" id="UP001556631">
    <property type="component" value="Unassembled WGS sequence"/>
</dbReference>
<evidence type="ECO:0008006" key="3">
    <source>
        <dbReference type="Google" id="ProtNLM"/>
    </source>
</evidence>
<proteinExistence type="predicted"/>
<keyword evidence="2" id="KW-1185">Reference proteome</keyword>